<sequence length="198" mass="22748">MVYTIIVHLKAKDLDSAEKIAWKLVDAATVSRKVDGWCTGTNPKDPLKFAIVERFVNEASQKYHLEVRALLSADEIFQSVLAGDRSSRAHNPYWLTFDPFVIPLSDGDLDLTRWEELPVPEPNQHSFEAGRKALQRREETKSSRRECSERRETCLEILVTRVPRVSVLVHHFSREGLMHPLLETPRRCFRAEISAPTQ</sequence>
<dbReference type="EMBL" id="FMSP01000007">
    <property type="protein sequence ID" value="SCV71494.1"/>
    <property type="molecule type" value="Genomic_DNA"/>
</dbReference>
<dbReference type="OrthoDB" id="194076at2759"/>
<dbReference type="PANTHER" id="PTHR38052:SF1">
    <property type="entry name" value="ABM DOMAIN-CONTAINING PROTEIN"/>
    <property type="match status" value="1"/>
</dbReference>
<keyword evidence="3" id="KW-1185">Reference proteome</keyword>
<proteinExistence type="predicted"/>
<reference evidence="3" key="1">
    <citation type="submission" date="2016-09" db="EMBL/GenBank/DDBJ databases">
        <authorList>
            <person name="Jeantristanb JTB J.-T."/>
            <person name="Ricardo R."/>
        </authorList>
    </citation>
    <scope>NUCLEOTIDE SEQUENCE [LARGE SCALE GENOMIC DNA]</scope>
</reference>
<accession>A0A238FI03</accession>
<evidence type="ECO:0000313" key="3">
    <source>
        <dbReference type="Proteomes" id="UP000198372"/>
    </source>
</evidence>
<protein>
    <submittedName>
        <fullName evidence="2">BQ2448_3082 protein</fullName>
    </submittedName>
</protein>
<gene>
    <name evidence="2" type="ORF">BQ2448_3082</name>
</gene>
<feature type="region of interest" description="Disordered" evidence="1">
    <location>
        <begin position="121"/>
        <end position="146"/>
    </location>
</feature>
<organism evidence="2 3">
    <name type="scientific">Microbotryum intermedium</name>
    <dbReference type="NCBI Taxonomy" id="269621"/>
    <lineage>
        <taxon>Eukaryota</taxon>
        <taxon>Fungi</taxon>
        <taxon>Dikarya</taxon>
        <taxon>Basidiomycota</taxon>
        <taxon>Pucciniomycotina</taxon>
        <taxon>Microbotryomycetes</taxon>
        <taxon>Microbotryales</taxon>
        <taxon>Microbotryaceae</taxon>
        <taxon>Microbotryum</taxon>
    </lineage>
</organism>
<dbReference type="PANTHER" id="PTHR38052">
    <property type="entry name" value="EXPRESSED PROTEIN"/>
    <property type="match status" value="1"/>
</dbReference>
<evidence type="ECO:0000313" key="2">
    <source>
        <dbReference type="EMBL" id="SCV71494.1"/>
    </source>
</evidence>
<feature type="compositionally biased region" description="Basic and acidic residues" evidence="1">
    <location>
        <begin position="128"/>
        <end position="146"/>
    </location>
</feature>
<dbReference type="Proteomes" id="UP000198372">
    <property type="component" value="Unassembled WGS sequence"/>
</dbReference>
<name>A0A238FI03_9BASI</name>
<evidence type="ECO:0000256" key="1">
    <source>
        <dbReference type="SAM" id="MobiDB-lite"/>
    </source>
</evidence>
<dbReference type="AlphaFoldDB" id="A0A238FI03"/>
<dbReference type="STRING" id="269621.A0A238FI03"/>